<dbReference type="OrthoDB" id="3481131at2"/>
<accession>A0A5S4FXY0</accession>
<reference evidence="3 4" key="1">
    <citation type="submission" date="2019-05" db="EMBL/GenBank/DDBJ databases">
        <title>Draft genome sequence of Actinomadura geliboluensis A8036.</title>
        <authorList>
            <person name="Saricaoglu S."/>
            <person name="Isik K."/>
        </authorList>
    </citation>
    <scope>NUCLEOTIDE SEQUENCE [LARGE SCALE GENOMIC DNA]</scope>
    <source>
        <strain evidence="3 4">A8036</strain>
    </source>
</reference>
<evidence type="ECO:0000259" key="2">
    <source>
        <dbReference type="Pfam" id="PF04149"/>
    </source>
</evidence>
<name>A0A5S4FXY0_9ACTN</name>
<proteinExistence type="predicted"/>
<feature type="region of interest" description="Disordered" evidence="1">
    <location>
        <begin position="1"/>
        <end position="24"/>
    </location>
</feature>
<dbReference type="Pfam" id="PF04149">
    <property type="entry name" value="DUF397"/>
    <property type="match status" value="1"/>
</dbReference>
<protein>
    <submittedName>
        <fullName evidence="3">DUF397 domain-containing protein</fullName>
    </submittedName>
</protein>
<sequence>MAMDAERPTAPTRPAGSADQERSWRKSRFCGANTGCLEVRPLGAGSTGVRDSVLDESSPVIVLDRATMAGFLGHIKAGRLDLK</sequence>
<feature type="domain" description="DUF397" evidence="2">
    <location>
        <begin position="23"/>
        <end position="76"/>
    </location>
</feature>
<organism evidence="3 4">
    <name type="scientific">Actinomadura geliboluensis</name>
    <dbReference type="NCBI Taxonomy" id="882440"/>
    <lineage>
        <taxon>Bacteria</taxon>
        <taxon>Bacillati</taxon>
        <taxon>Actinomycetota</taxon>
        <taxon>Actinomycetes</taxon>
        <taxon>Streptosporangiales</taxon>
        <taxon>Thermomonosporaceae</taxon>
        <taxon>Actinomadura</taxon>
    </lineage>
</organism>
<comment type="caution">
    <text evidence="3">The sequence shown here is derived from an EMBL/GenBank/DDBJ whole genome shotgun (WGS) entry which is preliminary data.</text>
</comment>
<gene>
    <name evidence="3" type="ORF">ETD96_42585</name>
</gene>
<dbReference type="InterPro" id="IPR007278">
    <property type="entry name" value="DUF397"/>
</dbReference>
<dbReference type="EMBL" id="VCKZ01000623">
    <property type="protein sequence ID" value="TMR25538.1"/>
    <property type="molecule type" value="Genomic_DNA"/>
</dbReference>
<dbReference type="AlphaFoldDB" id="A0A5S4FXY0"/>
<keyword evidence="4" id="KW-1185">Reference proteome</keyword>
<evidence type="ECO:0000313" key="3">
    <source>
        <dbReference type="EMBL" id="TMR25538.1"/>
    </source>
</evidence>
<evidence type="ECO:0000256" key="1">
    <source>
        <dbReference type="SAM" id="MobiDB-lite"/>
    </source>
</evidence>
<evidence type="ECO:0000313" key="4">
    <source>
        <dbReference type="Proteomes" id="UP000305238"/>
    </source>
</evidence>
<dbReference type="Proteomes" id="UP000305238">
    <property type="component" value="Unassembled WGS sequence"/>
</dbReference>